<evidence type="ECO:0000313" key="2">
    <source>
        <dbReference type="Proteomes" id="UP000236182"/>
    </source>
</evidence>
<reference evidence="1" key="1">
    <citation type="submission" date="2018-04" db="EMBL/GenBank/DDBJ databases">
        <title>Draft Genome Sequences of Chryseobacterium lactis NCTC11390T isolated from milk, Chryseobacterium oncorhynchi 701B-08T from rainbow trout, and Chryseobacterium viscerum 687B-08T from diseased fish.</title>
        <authorList>
            <person name="Jeong J.-J."/>
            <person name="Lee Y.J."/>
            <person name="Pathiraja D."/>
            <person name="Park B."/>
            <person name="Choi I.-G."/>
            <person name="Kim K.D."/>
        </authorList>
    </citation>
    <scope>NUCLEOTIDE SEQUENCE [LARGE SCALE GENOMIC DNA]</scope>
    <source>
        <strain evidence="1">701B-08</strain>
    </source>
</reference>
<gene>
    <name evidence="1" type="ORF">C1638_017645</name>
</gene>
<evidence type="ECO:0000313" key="1">
    <source>
        <dbReference type="EMBL" id="PWN62316.1"/>
    </source>
</evidence>
<dbReference type="Proteomes" id="UP000236182">
    <property type="component" value="Unassembled WGS sequence"/>
</dbReference>
<proteinExistence type="predicted"/>
<organism evidence="1 2">
    <name type="scientific">Chryseobacterium oncorhynchi</name>
    <dbReference type="NCBI Taxonomy" id="741074"/>
    <lineage>
        <taxon>Bacteria</taxon>
        <taxon>Pseudomonadati</taxon>
        <taxon>Bacteroidota</taxon>
        <taxon>Flavobacteriia</taxon>
        <taxon>Flavobacteriales</taxon>
        <taxon>Weeksellaceae</taxon>
        <taxon>Chryseobacterium group</taxon>
        <taxon>Chryseobacterium</taxon>
    </lineage>
</organism>
<accession>A0A316WP91</accession>
<evidence type="ECO:0008006" key="3">
    <source>
        <dbReference type="Google" id="ProtNLM"/>
    </source>
</evidence>
<keyword evidence="2" id="KW-1185">Reference proteome</keyword>
<dbReference type="EMBL" id="PPEI02000005">
    <property type="protein sequence ID" value="PWN62316.1"/>
    <property type="molecule type" value="Genomic_DNA"/>
</dbReference>
<dbReference type="AlphaFoldDB" id="A0A316WP91"/>
<sequence length="294" mass="33188">MARSISEIKNSMTDAFMSFPAIRNWYELNENASFEDQFSIVSFESIFFDVLTLIVWTLESIFDVHKKEVGDMIINQKVPNLYWYRNLALSFQYGFPFDPVKRDFNNGTATPDEVLASKVIKYAAVTRTKVGNDILISMKIATDQNGEIVPVSDNIGIAFTGFIERAQAAGDNIKVVNFLPDILKINFKICYDPLIILADGTRITDGKYPVQDAITAFLKNLQYNGELSVQRLEASILNVEGVNDLQNLQVQSKWIVPGVGYGDFQPITISKIPESGYFKIDDWTGIEYIIYEPA</sequence>
<dbReference type="OrthoDB" id="1053324at2"/>
<protein>
    <recommendedName>
        <fullName evidence="3">Nucleotidyltransferase</fullName>
    </recommendedName>
</protein>
<comment type="caution">
    <text evidence="1">The sequence shown here is derived from an EMBL/GenBank/DDBJ whole genome shotgun (WGS) entry which is preliminary data.</text>
</comment>
<name>A0A316WP91_9FLAO</name>